<evidence type="ECO:0000256" key="3">
    <source>
        <dbReference type="PROSITE-ProRule" id="PRU00104"/>
    </source>
</evidence>
<dbReference type="Gene3D" id="3.30.2160.10">
    <property type="entry name" value="Hect, E3 ligase catalytic domain"/>
    <property type="match status" value="1"/>
</dbReference>
<keyword evidence="1" id="KW-0677">Repeat</keyword>
<evidence type="ECO:0000256" key="4">
    <source>
        <dbReference type="SAM" id="MobiDB-lite"/>
    </source>
</evidence>
<evidence type="ECO:0000256" key="1">
    <source>
        <dbReference type="ARBA" id="ARBA00022737"/>
    </source>
</evidence>
<dbReference type="EnsemblProtists" id="EOD07460">
    <property type="protein sequence ID" value="EOD07460"/>
    <property type="gene ID" value="EMIHUDRAFT_106507"/>
</dbReference>
<dbReference type="Gene3D" id="3.90.1750.10">
    <property type="entry name" value="Hect, E3 ligase catalytic domains"/>
    <property type="match status" value="1"/>
</dbReference>
<dbReference type="InterPro" id="IPR035983">
    <property type="entry name" value="Hect_E3_ubiquitin_ligase"/>
</dbReference>
<dbReference type="AlphaFoldDB" id="A0A0D3I875"/>
<accession>A0A0D3I875</accession>
<dbReference type="KEGG" id="ehx:EMIHUDRAFT_106507"/>
<dbReference type="PaxDb" id="2903-EOD07460"/>
<dbReference type="PANTHER" id="PTHR45622:SF58">
    <property type="entry name" value="REGULATOR OF CHROMOSOME CONDENSATION DOMAIN-CONTAINING PROTEIN"/>
    <property type="match status" value="1"/>
</dbReference>
<dbReference type="HOGENOM" id="CLU_398734_0_0_1"/>
<organism evidence="6 7">
    <name type="scientific">Emiliania huxleyi (strain CCMP1516)</name>
    <dbReference type="NCBI Taxonomy" id="280463"/>
    <lineage>
        <taxon>Eukaryota</taxon>
        <taxon>Haptista</taxon>
        <taxon>Haptophyta</taxon>
        <taxon>Prymnesiophyceae</taxon>
        <taxon>Isochrysidales</taxon>
        <taxon>Noelaerhabdaceae</taxon>
        <taxon>Emiliania</taxon>
    </lineage>
</organism>
<dbReference type="InterPro" id="IPR051709">
    <property type="entry name" value="Ub-ligase/GTPase-reg"/>
</dbReference>
<reference evidence="7" key="1">
    <citation type="journal article" date="2013" name="Nature">
        <title>Pan genome of the phytoplankton Emiliania underpins its global distribution.</title>
        <authorList>
            <person name="Read B.A."/>
            <person name="Kegel J."/>
            <person name="Klute M.J."/>
            <person name="Kuo A."/>
            <person name="Lefebvre S.C."/>
            <person name="Maumus F."/>
            <person name="Mayer C."/>
            <person name="Miller J."/>
            <person name="Monier A."/>
            <person name="Salamov A."/>
            <person name="Young J."/>
            <person name="Aguilar M."/>
            <person name="Claverie J.M."/>
            <person name="Frickenhaus S."/>
            <person name="Gonzalez K."/>
            <person name="Herman E.K."/>
            <person name="Lin Y.C."/>
            <person name="Napier J."/>
            <person name="Ogata H."/>
            <person name="Sarno A.F."/>
            <person name="Shmutz J."/>
            <person name="Schroeder D."/>
            <person name="de Vargas C."/>
            <person name="Verret F."/>
            <person name="von Dassow P."/>
            <person name="Valentin K."/>
            <person name="Van de Peer Y."/>
            <person name="Wheeler G."/>
            <person name="Dacks J.B."/>
            <person name="Delwiche C.F."/>
            <person name="Dyhrman S.T."/>
            <person name="Glockner G."/>
            <person name="John U."/>
            <person name="Richards T."/>
            <person name="Worden A.Z."/>
            <person name="Zhang X."/>
            <person name="Grigoriev I.V."/>
            <person name="Allen A.E."/>
            <person name="Bidle K."/>
            <person name="Borodovsky M."/>
            <person name="Bowler C."/>
            <person name="Brownlee C."/>
            <person name="Cock J.M."/>
            <person name="Elias M."/>
            <person name="Gladyshev V.N."/>
            <person name="Groth M."/>
            <person name="Guda C."/>
            <person name="Hadaegh A."/>
            <person name="Iglesias-Rodriguez M.D."/>
            <person name="Jenkins J."/>
            <person name="Jones B.M."/>
            <person name="Lawson T."/>
            <person name="Leese F."/>
            <person name="Lindquist E."/>
            <person name="Lobanov A."/>
            <person name="Lomsadze A."/>
            <person name="Malik S.B."/>
            <person name="Marsh M.E."/>
            <person name="Mackinder L."/>
            <person name="Mock T."/>
            <person name="Mueller-Roeber B."/>
            <person name="Pagarete A."/>
            <person name="Parker M."/>
            <person name="Probert I."/>
            <person name="Quesneville H."/>
            <person name="Raines C."/>
            <person name="Rensing S.A."/>
            <person name="Riano-Pachon D.M."/>
            <person name="Richier S."/>
            <person name="Rokitta S."/>
            <person name="Shiraiwa Y."/>
            <person name="Soanes D.M."/>
            <person name="van der Giezen M."/>
            <person name="Wahlund T.M."/>
            <person name="Williams B."/>
            <person name="Wilson W."/>
            <person name="Wolfe G."/>
            <person name="Wurch L.L."/>
        </authorList>
    </citation>
    <scope>NUCLEOTIDE SEQUENCE</scope>
</reference>
<dbReference type="SUPFAM" id="SSF56204">
    <property type="entry name" value="Hect, E3 ligase catalytic domain"/>
    <property type="match status" value="1"/>
</dbReference>
<dbReference type="RefSeq" id="XP_005759889.1">
    <property type="nucleotide sequence ID" value="XM_005759832.1"/>
</dbReference>
<dbReference type="SMART" id="SM00119">
    <property type="entry name" value="HECTc"/>
    <property type="match status" value="1"/>
</dbReference>
<dbReference type="Gene3D" id="3.30.2410.10">
    <property type="entry name" value="Hect, E3 ligase catalytic domain"/>
    <property type="match status" value="1"/>
</dbReference>
<dbReference type="PROSITE" id="PS50237">
    <property type="entry name" value="HECT"/>
    <property type="match status" value="1"/>
</dbReference>
<evidence type="ECO:0000259" key="5">
    <source>
        <dbReference type="PROSITE" id="PS50237"/>
    </source>
</evidence>
<feature type="domain" description="HECT" evidence="5">
    <location>
        <begin position="413"/>
        <end position="546"/>
    </location>
</feature>
<dbReference type="InterPro" id="IPR000569">
    <property type="entry name" value="HECT_dom"/>
</dbReference>
<evidence type="ECO:0000256" key="2">
    <source>
        <dbReference type="ARBA" id="ARBA00022786"/>
    </source>
</evidence>
<keyword evidence="7" id="KW-1185">Reference proteome</keyword>
<dbReference type="eggNOG" id="KOG0941">
    <property type="taxonomic scope" value="Eukaryota"/>
</dbReference>
<dbReference type="Pfam" id="PF00632">
    <property type="entry name" value="HECT"/>
    <property type="match status" value="1"/>
</dbReference>
<proteinExistence type="predicted"/>
<feature type="region of interest" description="Disordered" evidence="4">
    <location>
        <begin position="1"/>
        <end position="35"/>
    </location>
</feature>
<name>A0A0D3I875_EMIH1</name>
<keyword evidence="2 3" id="KW-0833">Ubl conjugation pathway</keyword>
<dbReference type="STRING" id="2903.R1CYP2"/>
<dbReference type="GO" id="GO:0004842">
    <property type="term" value="F:ubiquitin-protein transferase activity"/>
    <property type="evidence" value="ECO:0007669"/>
    <property type="project" value="InterPro"/>
</dbReference>
<sequence>MGCGASAHAAAPGRASPPSSLERRGGPPQAGQGGAEQLASIHLRLDELWAPLLDSVEARLSGAEDSRASWDSLTPRGLVELLFEASGALGAARWAGACETEALLALLLEQWTRRLESAVCAEPASGAPPEADWVNSSLRRLLALLGVAFFRVVSVEDEPSIRAKLACLGELEARLGLQPRLLSAALGPQGKALLLYVDACVVADSRFRLPCERATALWDTFALWSDSPHRVSPHGSARSLGSAKLYPQFRSRDGGLEHGEGHGPRKEYFALIGEHLARGGDGRPALLPYDGSHRQHWFDGSLEQSAETEALLRCSGWLLAQAVCNRCTVEILLPTLLFAALCAEPGVRPFAPSLDALAGLDPQAAASVRAVLRMGRREFEEMAALEGLAGLGREQYAERARERLAGGGEGGWQLKALREGFQAVLPPAMLRGIGISPTQLCAIVCGEPESHDRRLRDVFRVVEDAALAGCPPLREALWAVLDGWTEEEKRRLLAFCTGSDRWPQPGTAVLSVQLPFAPRGRREEAAMALMMPQAHTCDNVLELPNYYLALAASRGEEAGAGPPSPGFAAELRSLIHDRFSTAVSHCACYGLDDLGGAGPAAAAVAARRAAEQLGIGFQADRDDEPSASQWSTSLDSETVELALAEASGGAPVERGDASLAARPSSEEEDGEEVTLHELEMLASELEELELG</sequence>
<feature type="compositionally biased region" description="Low complexity" evidence="4">
    <location>
        <begin position="1"/>
        <end position="30"/>
    </location>
</feature>
<evidence type="ECO:0000313" key="7">
    <source>
        <dbReference type="Proteomes" id="UP000013827"/>
    </source>
</evidence>
<dbReference type="Proteomes" id="UP000013827">
    <property type="component" value="Unassembled WGS sequence"/>
</dbReference>
<reference evidence="6" key="2">
    <citation type="submission" date="2024-10" db="UniProtKB">
        <authorList>
            <consortium name="EnsemblProtists"/>
        </authorList>
    </citation>
    <scope>IDENTIFICATION</scope>
</reference>
<feature type="region of interest" description="Disordered" evidence="4">
    <location>
        <begin position="646"/>
        <end position="675"/>
    </location>
</feature>
<feature type="active site" description="Glycyl thioester intermediate" evidence="3">
    <location>
        <position position="537"/>
    </location>
</feature>
<protein>
    <recommendedName>
        <fullName evidence="5">HECT domain-containing protein</fullName>
    </recommendedName>
</protein>
<dbReference type="PANTHER" id="PTHR45622">
    <property type="entry name" value="UBIQUITIN-PROTEIN LIGASE E3A-RELATED"/>
    <property type="match status" value="1"/>
</dbReference>
<evidence type="ECO:0000313" key="6">
    <source>
        <dbReference type="EnsemblProtists" id="EOD07460"/>
    </source>
</evidence>
<dbReference type="GeneID" id="17253610"/>